<dbReference type="Pfam" id="PF00412">
    <property type="entry name" value="LIM"/>
    <property type="match status" value="1"/>
</dbReference>
<dbReference type="PANTHER" id="PTHR24209:SF37">
    <property type="entry name" value="LIM ZINC-BINDING DOMAIN-CONTAINING PROTEIN"/>
    <property type="match status" value="1"/>
</dbReference>
<dbReference type="SUPFAM" id="SSF57716">
    <property type="entry name" value="Glucocorticoid receptor-like (DNA-binding domain)"/>
    <property type="match status" value="1"/>
</dbReference>
<dbReference type="PROSITE" id="PS00478">
    <property type="entry name" value="LIM_DOMAIN_1"/>
    <property type="match status" value="1"/>
</dbReference>
<feature type="domain" description="LIM zinc-binding" evidence="4">
    <location>
        <begin position="159"/>
        <end position="219"/>
    </location>
</feature>
<organism evidence="5 6">
    <name type="scientific">Lactuca saligna</name>
    <name type="common">Willowleaf lettuce</name>
    <dbReference type="NCBI Taxonomy" id="75948"/>
    <lineage>
        <taxon>Eukaryota</taxon>
        <taxon>Viridiplantae</taxon>
        <taxon>Streptophyta</taxon>
        <taxon>Embryophyta</taxon>
        <taxon>Tracheophyta</taxon>
        <taxon>Spermatophyta</taxon>
        <taxon>Magnoliopsida</taxon>
        <taxon>eudicotyledons</taxon>
        <taxon>Gunneridae</taxon>
        <taxon>Pentapetalae</taxon>
        <taxon>asterids</taxon>
        <taxon>campanulids</taxon>
        <taxon>Asterales</taxon>
        <taxon>Asteraceae</taxon>
        <taxon>Cichorioideae</taxon>
        <taxon>Cichorieae</taxon>
        <taxon>Lactucinae</taxon>
        <taxon>Lactuca</taxon>
    </lineage>
</organism>
<dbReference type="SMART" id="SM00132">
    <property type="entry name" value="LIM"/>
    <property type="match status" value="1"/>
</dbReference>
<dbReference type="InterPro" id="IPR001781">
    <property type="entry name" value="Znf_LIM"/>
</dbReference>
<evidence type="ECO:0000259" key="4">
    <source>
        <dbReference type="PROSITE" id="PS50023"/>
    </source>
</evidence>
<name>A0AA36EER7_LACSI</name>
<dbReference type="Gene3D" id="2.10.110.10">
    <property type="entry name" value="Cysteine Rich Protein"/>
    <property type="match status" value="1"/>
</dbReference>
<dbReference type="Proteomes" id="UP001177003">
    <property type="component" value="Chromosome 7"/>
</dbReference>
<gene>
    <name evidence="5" type="ORF">LSALG_LOCUS32780</name>
</gene>
<dbReference type="CDD" id="cd09396">
    <property type="entry name" value="LIM_DA1"/>
    <property type="match status" value="1"/>
</dbReference>
<keyword evidence="1 3" id="KW-0479">Metal-binding</keyword>
<evidence type="ECO:0000313" key="5">
    <source>
        <dbReference type="EMBL" id="CAI9293771.1"/>
    </source>
</evidence>
<dbReference type="PANTHER" id="PTHR24209">
    <property type="entry name" value="PROTEIN DA1-RELATED 2"/>
    <property type="match status" value="1"/>
</dbReference>
<keyword evidence="3" id="KW-0440">LIM domain</keyword>
<dbReference type="InterPro" id="IPR045218">
    <property type="entry name" value="DA1-like"/>
</dbReference>
<keyword evidence="2 3" id="KW-0862">Zinc</keyword>
<evidence type="ECO:0000313" key="6">
    <source>
        <dbReference type="Proteomes" id="UP001177003"/>
    </source>
</evidence>
<dbReference type="InterPro" id="IPR003903">
    <property type="entry name" value="UIM_dom"/>
</dbReference>
<evidence type="ECO:0000256" key="3">
    <source>
        <dbReference type="PROSITE-ProRule" id="PRU00125"/>
    </source>
</evidence>
<evidence type="ECO:0000256" key="1">
    <source>
        <dbReference type="ARBA" id="ARBA00022723"/>
    </source>
</evidence>
<evidence type="ECO:0000256" key="2">
    <source>
        <dbReference type="ARBA" id="ARBA00022833"/>
    </source>
</evidence>
<protein>
    <recommendedName>
        <fullName evidence="4">LIM zinc-binding domain-containing protein</fullName>
    </recommendedName>
</protein>
<dbReference type="GO" id="GO:0046872">
    <property type="term" value="F:metal ion binding"/>
    <property type="evidence" value="ECO:0007669"/>
    <property type="project" value="UniProtKB-KW"/>
</dbReference>
<accession>A0AA36EER7</accession>
<dbReference type="PROSITE" id="PS50023">
    <property type="entry name" value="LIM_DOMAIN_2"/>
    <property type="match status" value="1"/>
</dbReference>
<dbReference type="EMBL" id="OX465083">
    <property type="protein sequence ID" value="CAI9293771.1"/>
    <property type="molecule type" value="Genomic_DNA"/>
</dbReference>
<reference evidence="5" key="1">
    <citation type="submission" date="2023-04" db="EMBL/GenBank/DDBJ databases">
        <authorList>
            <person name="Vijverberg K."/>
            <person name="Xiong W."/>
            <person name="Schranz E."/>
        </authorList>
    </citation>
    <scope>NUCLEOTIDE SEQUENCE</scope>
</reference>
<dbReference type="AlphaFoldDB" id="A0AA36EER7"/>
<proteinExistence type="predicted"/>
<dbReference type="GO" id="GO:0043130">
    <property type="term" value="F:ubiquitin binding"/>
    <property type="evidence" value="ECO:0007669"/>
    <property type="project" value="TreeGrafter"/>
</dbReference>
<dbReference type="PROSITE" id="PS50330">
    <property type="entry name" value="UIM"/>
    <property type="match status" value="1"/>
</dbReference>
<keyword evidence="6" id="KW-1185">Reference proteome</keyword>
<sequence>MLFLRKKATQVLTLQDSGPQHPIYIGPPTPPQTKVRIPLSHRSKIASPYKPNIRLTGSILLLWLYKEEIENNGDIWALEQKIDQPMDEEAGSTALLFFLGEQGTGTTANITHYIFNRSKGKKVIDEDPDLEEDEQLAMAIQESLNINMNSPPRNNHGSMICAGCNGEIGHGRFLSCMGGVWHPECFRCHACNIPISDYEVQLYSNSLTSFPCLTTVRSTNHAIKNILTQNAMFAITFKDVGLVKELMDDCLTSQISNSLRPHDVVSALGPMYEGHDNNGCKKLQSQINHLEGTKDVHPQFSP</sequence>